<dbReference type="AlphaFoldDB" id="F9FFX7"/>
<reference evidence="2" key="1">
    <citation type="journal article" date="2012" name="Mol. Plant Microbe Interact.">
        <title>A highly conserved effector in Fusarium oxysporum is required for full virulence on Arabidopsis.</title>
        <authorList>
            <person name="Thatcher L.F."/>
            <person name="Gardiner D.M."/>
            <person name="Kazan K."/>
            <person name="Manners J."/>
        </authorList>
    </citation>
    <scope>NUCLEOTIDE SEQUENCE [LARGE SCALE GENOMIC DNA]</scope>
    <source>
        <strain evidence="2">Fo5176</strain>
    </source>
</reference>
<accession>F9FFX7</accession>
<sequence>MIKKLLAETSGKTHPIVGHENGREGSFF</sequence>
<name>F9FFX7_FUSOF</name>
<protein>
    <submittedName>
        <fullName evidence="2">Uncharacterized protein</fullName>
    </submittedName>
</protein>
<comment type="caution">
    <text evidence="2">The sequence shown here is derived from an EMBL/GenBank/DDBJ whole genome shotgun (WGS) entry which is preliminary data.</text>
</comment>
<feature type="region of interest" description="Disordered" evidence="1">
    <location>
        <begin position="1"/>
        <end position="28"/>
    </location>
</feature>
<evidence type="ECO:0000313" key="2">
    <source>
        <dbReference type="EMBL" id="EGU84183.1"/>
    </source>
</evidence>
<dbReference type="EMBL" id="AFQF01001710">
    <property type="protein sequence ID" value="EGU84183.1"/>
    <property type="molecule type" value="Genomic_DNA"/>
</dbReference>
<organism evidence="2">
    <name type="scientific">Fusarium oxysporum (strain Fo5176)</name>
    <name type="common">Fusarium vascular wilt</name>
    <dbReference type="NCBI Taxonomy" id="660025"/>
    <lineage>
        <taxon>Eukaryota</taxon>
        <taxon>Fungi</taxon>
        <taxon>Dikarya</taxon>
        <taxon>Ascomycota</taxon>
        <taxon>Pezizomycotina</taxon>
        <taxon>Sordariomycetes</taxon>
        <taxon>Hypocreomycetidae</taxon>
        <taxon>Hypocreales</taxon>
        <taxon>Nectriaceae</taxon>
        <taxon>Fusarium</taxon>
        <taxon>Fusarium oxysporum species complex</taxon>
    </lineage>
</organism>
<proteinExistence type="predicted"/>
<gene>
    <name evidence="2" type="ORF">FOXB_05306</name>
</gene>
<evidence type="ECO:0000256" key="1">
    <source>
        <dbReference type="SAM" id="MobiDB-lite"/>
    </source>
</evidence>